<name>A0ABN2XGA8_9ACTN</name>
<dbReference type="InterPro" id="IPR050553">
    <property type="entry name" value="Thioredoxin_ResA/DsbE_sf"/>
</dbReference>
<sequence>MKAVSAHTWTRSLVGLVALLVLLVSGCGTGARNATADETATDDTSTTTAGTATPAVLDFTSETVDGDAFDGSTLAGKPTVFWFWAPWCPTCRAQISGVGELAESYGDQVNVVGVGSLDEQAAIEGFAAEVSPDVTLLADPYGAVWRQLGVTAQSTYVVLDETGAEQASGYLDDGELVALVEDLVG</sequence>
<evidence type="ECO:0000313" key="4">
    <source>
        <dbReference type="Proteomes" id="UP001501161"/>
    </source>
</evidence>
<dbReference type="CDD" id="cd02966">
    <property type="entry name" value="TlpA_like_family"/>
    <property type="match status" value="1"/>
</dbReference>
<dbReference type="PROSITE" id="PS51257">
    <property type="entry name" value="PROKAR_LIPOPROTEIN"/>
    <property type="match status" value="1"/>
</dbReference>
<dbReference type="Proteomes" id="UP001501161">
    <property type="component" value="Unassembled WGS sequence"/>
</dbReference>
<dbReference type="PANTHER" id="PTHR42852">
    <property type="entry name" value="THIOL:DISULFIDE INTERCHANGE PROTEIN DSBE"/>
    <property type="match status" value="1"/>
</dbReference>
<gene>
    <name evidence="3" type="ORF">GCM10009726_25310</name>
</gene>
<evidence type="ECO:0000256" key="1">
    <source>
        <dbReference type="SAM" id="SignalP"/>
    </source>
</evidence>
<accession>A0ABN2XGA8</accession>
<organism evidence="3 4">
    <name type="scientific">Nocardioides furvisabuli</name>
    <dbReference type="NCBI Taxonomy" id="375542"/>
    <lineage>
        <taxon>Bacteria</taxon>
        <taxon>Bacillati</taxon>
        <taxon>Actinomycetota</taxon>
        <taxon>Actinomycetes</taxon>
        <taxon>Propionibacteriales</taxon>
        <taxon>Nocardioidaceae</taxon>
        <taxon>Nocardioides</taxon>
    </lineage>
</organism>
<feature type="signal peptide" evidence="1">
    <location>
        <begin position="1"/>
        <end position="36"/>
    </location>
</feature>
<feature type="chain" id="PRO_5045434959" evidence="1">
    <location>
        <begin position="37"/>
        <end position="185"/>
    </location>
</feature>
<dbReference type="Pfam" id="PF08534">
    <property type="entry name" value="Redoxin"/>
    <property type="match status" value="1"/>
</dbReference>
<dbReference type="Gene3D" id="3.40.30.10">
    <property type="entry name" value="Glutaredoxin"/>
    <property type="match status" value="1"/>
</dbReference>
<protein>
    <submittedName>
        <fullName evidence="3">Protein disulfide oxidoreductase</fullName>
    </submittedName>
</protein>
<dbReference type="RefSeq" id="WP_231251592.1">
    <property type="nucleotide sequence ID" value="NZ_BAAAMQ010000012.1"/>
</dbReference>
<evidence type="ECO:0000259" key="2">
    <source>
        <dbReference type="PROSITE" id="PS51352"/>
    </source>
</evidence>
<dbReference type="SUPFAM" id="SSF52833">
    <property type="entry name" value="Thioredoxin-like"/>
    <property type="match status" value="1"/>
</dbReference>
<dbReference type="InterPro" id="IPR013766">
    <property type="entry name" value="Thioredoxin_domain"/>
</dbReference>
<proteinExistence type="predicted"/>
<keyword evidence="4" id="KW-1185">Reference proteome</keyword>
<dbReference type="PANTHER" id="PTHR42852:SF17">
    <property type="entry name" value="THIOREDOXIN-LIKE PROTEIN HI_1115"/>
    <property type="match status" value="1"/>
</dbReference>
<feature type="domain" description="Thioredoxin" evidence="2">
    <location>
        <begin position="50"/>
        <end position="185"/>
    </location>
</feature>
<dbReference type="InterPro" id="IPR013740">
    <property type="entry name" value="Redoxin"/>
</dbReference>
<evidence type="ECO:0000313" key="3">
    <source>
        <dbReference type="EMBL" id="GAA2110010.1"/>
    </source>
</evidence>
<comment type="caution">
    <text evidence="3">The sequence shown here is derived from an EMBL/GenBank/DDBJ whole genome shotgun (WGS) entry which is preliminary data.</text>
</comment>
<dbReference type="EMBL" id="BAAAMQ010000012">
    <property type="protein sequence ID" value="GAA2110010.1"/>
    <property type="molecule type" value="Genomic_DNA"/>
</dbReference>
<keyword evidence="1" id="KW-0732">Signal</keyword>
<dbReference type="PROSITE" id="PS51352">
    <property type="entry name" value="THIOREDOXIN_2"/>
    <property type="match status" value="1"/>
</dbReference>
<dbReference type="InterPro" id="IPR036249">
    <property type="entry name" value="Thioredoxin-like_sf"/>
</dbReference>
<reference evidence="4" key="1">
    <citation type="journal article" date="2019" name="Int. J. Syst. Evol. Microbiol.">
        <title>The Global Catalogue of Microorganisms (GCM) 10K type strain sequencing project: providing services to taxonomists for standard genome sequencing and annotation.</title>
        <authorList>
            <consortium name="The Broad Institute Genomics Platform"/>
            <consortium name="The Broad Institute Genome Sequencing Center for Infectious Disease"/>
            <person name="Wu L."/>
            <person name="Ma J."/>
        </authorList>
    </citation>
    <scope>NUCLEOTIDE SEQUENCE [LARGE SCALE GENOMIC DNA]</scope>
    <source>
        <strain evidence="4">JCM 13813</strain>
    </source>
</reference>